<keyword evidence="4" id="KW-1185">Reference proteome</keyword>
<dbReference type="AlphaFoldDB" id="A0A8E6F0G0"/>
<accession>A0A8E6F0G0</accession>
<dbReference type="InterPro" id="IPR043906">
    <property type="entry name" value="Gfo/Idh/MocA_OxRdtase_bact_C"/>
</dbReference>
<dbReference type="GO" id="GO:0000166">
    <property type="term" value="F:nucleotide binding"/>
    <property type="evidence" value="ECO:0007669"/>
    <property type="project" value="InterPro"/>
</dbReference>
<dbReference type="Pfam" id="PF01408">
    <property type="entry name" value="GFO_IDH_MocA"/>
    <property type="match status" value="1"/>
</dbReference>
<dbReference type="Gene3D" id="3.30.360.10">
    <property type="entry name" value="Dihydrodipicolinate Reductase, domain 2"/>
    <property type="match status" value="1"/>
</dbReference>
<evidence type="ECO:0000259" key="2">
    <source>
        <dbReference type="Pfam" id="PF19051"/>
    </source>
</evidence>
<dbReference type="PANTHER" id="PTHR43818">
    <property type="entry name" value="BCDNA.GH03377"/>
    <property type="match status" value="1"/>
</dbReference>
<dbReference type="Pfam" id="PF19051">
    <property type="entry name" value="GFO_IDH_MocA_C2"/>
    <property type="match status" value="1"/>
</dbReference>
<gene>
    <name evidence="3" type="ORF">KIH39_12890</name>
</gene>
<organism evidence="3 4">
    <name type="scientific">Telmatocola sphagniphila</name>
    <dbReference type="NCBI Taxonomy" id="1123043"/>
    <lineage>
        <taxon>Bacteria</taxon>
        <taxon>Pseudomonadati</taxon>
        <taxon>Planctomycetota</taxon>
        <taxon>Planctomycetia</taxon>
        <taxon>Gemmatales</taxon>
        <taxon>Gemmataceae</taxon>
    </lineage>
</organism>
<dbReference type="PROSITE" id="PS51318">
    <property type="entry name" value="TAT"/>
    <property type="match status" value="1"/>
</dbReference>
<dbReference type="SUPFAM" id="SSF51735">
    <property type="entry name" value="NAD(P)-binding Rossmann-fold domains"/>
    <property type="match status" value="1"/>
</dbReference>
<evidence type="ECO:0000259" key="1">
    <source>
        <dbReference type="Pfam" id="PF01408"/>
    </source>
</evidence>
<dbReference type="Gene3D" id="3.40.50.720">
    <property type="entry name" value="NAD(P)-binding Rossmann-like Domain"/>
    <property type="match status" value="1"/>
</dbReference>
<evidence type="ECO:0000313" key="4">
    <source>
        <dbReference type="Proteomes" id="UP000676194"/>
    </source>
</evidence>
<dbReference type="PANTHER" id="PTHR43818:SF5">
    <property type="entry name" value="OXIDOREDUCTASE FAMILY PROTEIN"/>
    <property type="match status" value="1"/>
</dbReference>
<dbReference type="InterPro" id="IPR006311">
    <property type="entry name" value="TAT_signal"/>
</dbReference>
<evidence type="ECO:0000313" key="3">
    <source>
        <dbReference type="EMBL" id="QVL34763.1"/>
    </source>
</evidence>
<sequence>MFPFNRREFLKHSAAISAALASRRAISADEKPSSSASKVSSNDKLRVAVVGVNGRGMTHVAEFTRPSMGTEIVAVCDCDEGVIGKAMTTIEKNQKKTPKYVKDIRKLLEDKSIDIISIATPNHWHSLAAIWAMQAGKDVYCEKPVSHNVREGRILAETARKLNKICQCGTQSRSNPGMIQSIEAVHSGKIGKVSLAYGTCYKSRGSIGKVAKPTAPPKGCDYDLWCGPAPVLPIARAKMHYDWHWTWAYGNGDLGNQGIHEMDKARWGLNKHELPKSVLSLGGRFGYVDDGETANTQLCLFDYGDCHLLFEVRGLKTKGTQPSKNTKASTMVGNIFFGDKGIVVCPSYGSGMVLDLDGKILSEHAGGKDEYHFTNFVSAVRNRKPEELHAEITEGHLSSALCHLGNISYRNGIETPICEVKKFSNVPTANEAFGRMVEHLKDNKVDITTEKCKVGLELHIDPKKEVFTDPNPAAQSMLFREYRKGYEVKDLV</sequence>
<dbReference type="EMBL" id="CP074694">
    <property type="protein sequence ID" value="QVL34763.1"/>
    <property type="molecule type" value="Genomic_DNA"/>
</dbReference>
<dbReference type="InterPro" id="IPR050463">
    <property type="entry name" value="Gfo/Idh/MocA_oxidrdct_glycsds"/>
</dbReference>
<proteinExistence type="predicted"/>
<name>A0A8E6F0G0_9BACT</name>
<protein>
    <submittedName>
        <fullName evidence="3">Gfo/Idh/MocA family oxidoreductase</fullName>
    </submittedName>
</protein>
<feature type="domain" description="Gfo/Idh/MocA-like oxidoreductase N-terminal" evidence="1">
    <location>
        <begin position="45"/>
        <end position="169"/>
    </location>
</feature>
<dbReference type="InterPro" id="IPR036291">
    <property type="entry name" value="NAD(P)-bd_dom_sf"/>
</dbReference>
<dbReference type="InterPro" id="IPR000683">
    <property type="entry name" value="Gfo/Idh/MocA-like_OxRdtase_N"/>
</dbReference>
<dbReference type="KEGG" id="tsph:KIH39_12890"/>
<feature type="domain" description="Gfo/Idh/MocA-like oxidoreductase bacterial type C-terminal" evidence="2">
    <location>
        <begin position="209"/>
        <end position="273"/>
    </location>
</feature>
<dbReference type="SUPFAM" id="SSF55347">
    <property type="entry name" value="Glyceraldehyde-3-phosphate dehydrogenase-like, C-terminal domain"/>
    <property type="match status" value="1"/>
</dbReference>
<dbReference type="RefSeq" id="WP_213500091.1">
    <property type="nucleotide sequence ID" value="NZ_CP074694.1"/>
</dbReference>
<reference evidence="3" key="1">
    <citation type="submission" date="2021-05" db="EMBL/GenBank/DDBJ databases">
        <title>Complete genome sequence of the cellulolytic planctomycete Telmatocola sphagniphila SP2T and characterization of the first cellulase from planctomycetes.</title>
        <authorList>
            <person name="Rakitin A.L."/>
            <person name="Beletsky A.V."/>
            <person name="Naumoff D.G."/>
            <person name="Kulichevskaya I.S."/>
            <person name="Mardanov A.V."/>
            <person name="Ravin N.V."/>
            <person name="Dedysh S.N."/>
        </authorList>
    </citation>
    <scope>NUCLEOTIDE SEQUENCE</scope>
    <source>
        <strain evidence="3">SP2T</strain>
    </source>
</reference>
<dbReference type="Proteomes" id="UP000676194">
    <property type="component" value="Chromosome"/>
</dbReference>